<dbReference type="EMBL" id="JAFBED010000006">
    <property type="protein sequence ID" value="MBM7621156.1"/>
    <property type="molecule type" value="Genomic_DNA"/>
</dbReference>
<name>A0ABS2P2T0_9BACI</name>
<proteinExistence type="predicted"/>
<dbReference type="Pfam" id="PF24585">
    <property type="entry name" value="YunG"/>
    <property type="match status" value="1"/>
</dbReference>
<sequence length="113" mass="13090">MKKLSDALFASWSTDSSTKWTENNPAKGQCGVSALVVNNFYGGRILKTKLEEGWHFYNHIDGERFDFTESQFCHPIVYDDIVSSRAEAMKDTNEEQYSNLWRRVLDEMEVRNG</sequence>
<evidence type="ECO:0000313" key="2">
    <source>
        <dbReference type="Proteomes" id="UP000737402"/>
    </source>
</evidence>
<keyword evidence="2" id="KW-1185">Reference proteome</keyword>
<comment type="caution">
    <text evidence="1">The sequence shown here is derived from an EMBL/GenBank/DDBJ whole genome shotgun (WGS) entry which is preliminary data.</text>
</comment>
<organism evidence="1 2">
    <name type="scientific">Sutcliffiella tianshenii</name>
    <dbReference type="NCBI Taxonomy" id="1463404"/>
    <lineage>
        <taxon>Bacteria</taxon>
        <taxon>Bacillati</taxon>
        <taxon>Bacillota</taxon>
        <taxon>Bacilli</taxon>
        <taxon>Bacillales</taxon>
        <taxon>Bacillaceae</taxon>
        <taxon>Sutcliffiella</taxon>
    </lineage>
</organism>
<evidence type="ECO:0008006" key="3">
    <source>
        <dbReference type="Google" id="ProtNLM"/>
    </source>
</evidence>
<reference evidence="1 2" key="1">
    <citation type="submission" date="2021-01" db="EMBL/GenBank/DDBJ databases">
        <title>Genomic Encyclopedia of Type Strains, Phase IV (KMG-IV): sequencing the most valuable type-strain genomes for metagenomic binning, comparative biology and taxonomic classification.</title>
        <authorList>
            <person name="Goeker M."/>
        </authorList>
    </citation>
    <scope>NUCLEOTIDE SEQUENCE [LARGE SCALE GENOMIC DNA]</scope>
    <source>
        <strain evidence="1 2">DSM 25879</strain>
    </source>
</reference>
<dbReference type="InterPro" id="IPR056238">
    <property type="entry name" value="YunG-like"/>
</dbReference>
<protein>
    <recommendedName>
        <fullName evidence="3">YunG</fullName>
    </recommendedName>
</protein>
<dbReference type="Proteomes" id="UP000737402">
    <property type="component" value="Unassembled WGS sequence"/>
</dbReference>
<gene>
    <name evidence="1" type="ORF">JOC95_003029</name>
</gene>
<evidence type="ECO:0000313" key="1">
    <source>
        <dbReference type="EMBL" id="MBM7621156.1"/>
    </source>
</evidence>
<accession>A0ABS2P2T0</accession>